<keyword evidence="1" id="KW-1003">Cell membrane</keyword>
<dbReference type="Proteomes" id="UP000004371">
    <property type="component" value="Unassembled WGS sequence"/>
</dbReference>
<dbReference type="eggNOG" id="COG3346">
    <property type="taxonomic scope" value="Bacteria"/>
</dbReference>
<dbReference type="Pfam" id="PF02104">
    <property type="entry name" value="SURF1"/>
    <property type="match status" value="1"/>
</dbReference>
<comment type="subcellular location">
    <subcellularLocation>
        <location evidence="1">Cell membrane</location>
        <topology evidence="1">Multi-pass membrane protein</topology>
    </subcellularLocation>
</comment>
<comment type="caution">
    <text evidence="2">The sequence shown here is derived from an EMBL/GenBank/DDBJ whole genome shotgun (WGS) entry which is preliminary data.</text>
</comment>
<gene>
    <name evidence="2" type="ORF">VIBR0546_03510</name>
</gene>
<sequence>MVAFSILVNLGLWQLSRAEEKSEIEQQVNQREQFPAISLEQLSDQMVVNPVGIRVHFNAQPIKGKYLLLDNQNFEGKVGYLALQLTRSEGGKMVLVERGFVAAPALRSDLPDVNWLEQPQALNGRLYRKSANPLSHDLQLEPGSVSRIQNLNFEQLEQHWQMSIEPYVIQPISDSWPYAQPWQPVSMNSEKHRGYAVQWFAMAAALAVLSGLLLLRTIRKGATHD</sequence>
<name>E8LRN0_9VIBR</name>
<dbReference type="PROSITE" id="PS50895">
    <property type="entry name" value="SURF1"/>
    <property type="match status" value="1"/>
</dbReference>
<comment type="similarity">
    <text evidence="1">Belongs to the SURF1 family.</text>
</comment>
<protein>
    <recommendedName>
        <fullName evidence="1">SURF1-like protein</fullName>
    </recommendedName>
</protein>
<accession>E8LRN0</accession>
<comment type="caution">
    <text evidence="1">Lacks conserved residue(s) required for the propagation of feature annotation.</text>
</comment>
<evidence type="ECO:0000313" key="3">
    <source>
        <dbReference type="Proteomes" id="UP000004371"/>
    </source>
</evidence>
<organism evidence="2 3">
    <name type="scientific">Vibrio brasiliensis LMG 20546</name>
    <dbReference type="NCBI Taxonomy" id="945543"/>
    <lineage>
        <taxon>Bacteria</taxon>
        <taxon>Pseudomonadati</taxon>
        <taxon>Pseudomonadota</taxon>
        <taxon>Gammaproteobacteria</taxon>
        <taxon>Vibrionales</taxon>
        <taxon>Vibrionaceae</taxon>
        <taxon>Vibrio</taxon>
        <taxon>Vibrio oreintalis group</taxon>
    </lineage>
</organism>
<feature type="transmembrane region" description="Helical" evidence="1">
    <location>
        <begin position="196"/>
        <end position="215"/>
    </location>
</feature>
<dbReference type="AlphaFoldDB" id="E8LRN0"/>
<dbReference type="EMBL" id="AEVS01000035">
    <property type="protein sequence ID" value="EGA66633.1"/>
    <property type="molecule type" value="Genomic_DNA"/>
</dbReference>
<keyword evidence="1" id="KW-0472">Membrane</keyword>
<keyword evidence="1" id="KW-0812">Transmembrane</keyword>
<reference evidence="2 3" key="1">
    <citation type="journal article" date="2012" name="Int. J. Syst. Evol. Microbiol.">
        <title>Vibrio caribbeanicus sp. nov., isolated from the marine sponge Scleritoderma cyanea.</title>
        <authorList>
            <person name="Hoffmann M."/>
            <person name="Monday S.R."/>
            <person name="Allard M.W."/>
            <person name="Strain E.A."/>
            <person name="Whittaker P."/>
            <person name="Naum M."/>
            <person name="McCarthy P.J."/>
            <person name="Lopez J.V."/>
            <person name="Fischer M."/>
            <person name="Brown E.W."/>
        </authorList>
    </citation>
    <scope>NUCLEOTIDE SEQUENCE [LARGE SCALE GENOMIC DNA]</scope>
    <source>
        <strain evidence="2 3">LMG 20546</strain>
    </source>
</reference>
<proteinExistence type="inferred from homology"/>
<keyword evidence="1" id="KW-1133">Transmembrane helix</keyword>
<dbReference type="STRING" id="945543.VIBR0546_03510"/>
<dbReference type="GO" id="GO:0005886">
    <property type="term" value="C:plasma membrane"/>
    <property type="evidence" value="ECO:0007669"/>
    <property type="project" value="UniProtKB-SubCell"/>
</dbReference>
<dbReference type="InterPro" id="IPR002994">
    <property type="entry name" value="Surf1/Shy1"/>
</dbReference>
<keyword evidence="3" id="KW-1185">Reference proteome</keyword>
<evidence type="ECO:0000313" key="2">
    <source>
        <dbReference type="EMBL" id="EGA66633.1"/>
    </source>
</evidence>
<evidence type="ECO:0000256" key="1">
    <source>
        <dbReference type="RuleBase" id="RU363076"/>
    </source>
</evidence>
<dbReference type="CDD" id="cd06662">
    <property type="entry name" value="SURF1"/>
    <property type="match status" value="1"/>
</dbReference>